<name>A0A5K7XEH3_9BACT</name>
<reference evidence="2" key="1">
    <citation type="submission" date="2019-10" db="EMBL/GenBank/DDBJ databases">
        <title>Lacipirellula parvula gen. nov., sp. nov., representing a lineage of planctomycetes widespread in freshwater anoxic habitats, and description of the family Lacipirellulaceae.</title>
        <authorList>
            <person name="Dedysh S.N."/>
            <person name="Kulichevskaya I.S."/>
            <person name="Beletsky A.V."/>
            <person name="Rakitin A.L."/>
            <person name="Mardanov A.V."/>
            <person name="Ivanova A.A."/>
            <person name="Saltykova V.X."/>
            <person name="Rijpstra W.I.C."/>
            <person name="Sinninghe Damste J.S."/>
            <person name="Ravin N.V."/>
        </authorList>
    </citation>
    <scope>NUCLEOTIDE SEQUENCE [LARGE SCALE GENOMIC DNA]</scope>
    <source>
        <strain evidence="2">PX69</strain>
    </source>
</reference>
<protein>
    <submittedName>
        <fullName evidence="1">Uncharacterized protein</fullName>
    </submittedName>
</protein>
<accession>A0A5K7XEH3</accession>
<keyword evidence="2" id="KW-1185">Reference proteome</keyword>
<organism evidence="1 2">
    <name type="scientific">Lacipirellula parvula</name>
    <dbReference type="NCBI Taxonomy" id="2650471"/>
    <lineage>
        <taxon>Bacteria</taxon>
        <taxon>Pseudomonadati</taxon>
        <taxon>Planctomycetota</taxon>
        <taxon>Planctomycetia</taxon>
        <taxon>Pirellulales</taxon>
        <taxon>Lacipirellulaceae</taxon>
        <taxon>Lacipirellula</taxon>
    </lineage>
</organism>
<dbReference type="EMBL" id="AP021861">
    <property type="protein sequence ID" value="BBO35264.1"/>
    <property type="molecule type" value="Genomic_DNA"/>
</dbReference>
<evidence type="ECO:0000313" key="1">
    <source>
        <dbReference type="EMBL" id="BBO35264.1"/>
    </source>
</evidence>
<dbReference type="KEGG" id="lpav:PLANPX_4876"/>
<dbReference type="Proteomes" id="UP000326837">
    <property type="component" value="Chromosome"/>
</dbReference>
<gene>
    <name evidence="1" type="ORF">PLANPX_4876</name>
</gene>
<dbReference type="AlphaFoldDB" id="A0A5K7XEH3"/>
<evidence type="ECO:0000313" key="2">
    <source>
        <dbReference type="Proteomes" id="UP000326837"/>
    </source>
</evidence>
<sequence>MRDFCGRAAGLGLSASLAVYSSGRWHKKLEVSQNTLPPTAVGLVICH</sequence>
<proteinExistence type="predicted"/>